<proteinExistence type="inferred from homology"/>
<dbReference type="PANTHER" id="PTHR11690">
    <property type="entry name" value="AMILORIDE-SENSITIVE SODIUM CHANNEL-RELATED"/>
    <property type="match status" value="1"/>
</dbReference>
<evidence type="ECO:0000256" key="3">
    <source>
        <dbReference type="ARBA" id="ARBA00022448"/>
    </source>
</evidence>
<dbReference type="Pfam" id="PF00858">
    <property type="entry name" value="ASC"/>
    <property type="match status" value="1"/>
</dbReference>
<evidence type="ECO:0000256" key="2">
    <source>
        <dbReference type="ARBA" id="ARBA00007193"/>
    </source>
</evidence>
<organism evidence="14 15">
    <name type="scientific">Plectus sambesii</name>
    <dbReference type="NCBI Taxonomy" id="2011161"/>
    <lineage>
        <taxon>Eukaryota</taxon>
        <taxon>Metazoa</taxon>
        <taxon>Ecdysozoa</taxon>
        <taxon>Nematoda</taxon>
        <taxon>Chromadorea</taxon>
        <taxon>Plectida</taxon>
        <taxon>Plectina</taxon>
        <taxon>Plectoidea</taxon>
        <taxon>Plectidae</taxon>
        <taxon>Plectus</taxon>
    </lineage>
</organism>
<keyword evidence="5 13" id="KW-0812">Transmembrane</keyword>
<dbReference type="PRINTS" id="PR01078">
    <property type="entry name" value="AMINACHANNEL"/>
</dbReference>
<evidence type="ECO:0000256" key="13">
    <source>
        <dbReference type="RuleBase" id="RU000679"/>
    </source>
</evidence>
<keyword evidence="7" id="KW-0915">Sodium</keyword>
<sequence>MPTTEAAGVRLVVHEQDDEPFPDTFGYSAPTGFVSSFGLKTKVLHRLGWPYGKCVEAFRPVDYIYEEHYSPEGCFRNCFQHIVLRECGCGDPRFPLPPGRRACDAVDPVERRCLTNITLALGGFHHS</sequence>
<comment type="similarity">
    <text evidence="2 13">Belongs to the amiloride-sensitive sodium channel (TC 1.A.6) family.</text>
</comment>
<dbReference type="PANTHER" id="PTHR11690:SF242">
    <property type="entry name" value="DEGENERIN UNC-8"/>
    <property type="match status" value="1"/>
</dbReference>
<keyword evidence="11 13" id="KW-0739">Sodium transport</keyword>
<keyword evidence="3 13" id="KW-0813">Transport</keyword>
<comment type="subcellular location">
    <subcellularLocation>
        <location evidence="1">Membrane</location>
        <topology evidence="1">Multi-pass membrane protein</topology>
    </subcellularLocation>
</comment>
<keyword evidence="6" id="KW-1133">Transmembrane helix</keyword>
<keyword evidence="8 13" id="KW-0406">Ion transport</keyword>
<evidence type="ECO:0000256" key="4">
    <source>
        <dbReference type="ARBA" id="ARBA00022461"/>
    </source>
</evidence>
<evidence type="ECO:0000256" key="11">
    <source>
        <dbReference type="ARBA" id="ARBA00023201"/>
    </source>
</evidence>
<evidence type="ECO:0000256" key="5">
    <source>
        <dbReference type="ARBA" id="ARBA00022692"/>
    </source>
</evidence>
<evidence type="ECO:0000313" key="15">
    <source>
        <dbReference type="WBParaSite" id="PSAMB.scaffold484size49626.g6205.t2"/>
    </source>
</evidence>
<evidence type="ECO:0000256" key="7">
    <source>
        <dbReference type="ARBA" id="ARBA00023053"/>
    </source>
</evidence>
<keyword evidence="12 13" id="KW-0407">Ion channel</keyword>
<reference evidence="15" key="1">
    <citation type="submission" date="2022-11" db="UniProtKB">
        <authorList>
            <consortium name="WormBaseParasite"/>
        </authorList>
    </citation>
    <scope>IDENTIFICATION</scope>
</reference>
<evidence type="ECO:0000256" key="1">
    <source>
        <dbReference type="ARBA" id="ARBA00004141"/>
    </source>
</evidence>
<dbReference type="Gene3D" id="1.10.287.820">
    <property type="entry name" value="Acid-sensing ion channel domain"/>
    <property type="match status" value="1"/>
</dbReference>
<dbReference type="InterPro" id="IPR001873">
    <property type="entry name" value="ENaC"/>
</dbReference>
<evidence type="ECO:0000313" key="14">
    <source>
        <dbReference type="Proteomes" id="UP000887566"/>
    </source>
</evidence>
<accession>A0A914WQ00</accession>
<dbReference type="AlphaFoldDB" id="A0A914WQ00"/>
<evidence type="ECO:0000256" key="6">
    <source>
        <dbReference type="ARBA" id="ARBA00022989"/>
    </source>
</evidence>
<evidence type="ECO:0000256" key="12">
    <source>
        <dbReference type="ARBA" id="ARBA00023303"/>
    </source>
</evidence>
<dbReference type="Proteomes" id="UP000887566">
    <property type="component" value="Unplaced"/>
</dbReference>
<dbReference type="WBParaSite" id="PSAMB.scaffold484size49626.g6205.t2">
    <property type="protein sequence ID" value="PSAMB.scaffold484size49626.g6205.t2"/>
    <property type="gene ID" value="PSAMB.scaffold484size49626.g6205"/>
</dbReference>
<dbReference type="InterPro" id="IPR020903">
    <property type="entry name" value="ENaC_CS"/>
</dbReference>
<name>A0A914WQ00_9BILA</name>
<dbReference type="GO" id="GO:0015280">
    <property type="term" value="F:ligand-gated sodium channel activity"/>
    <property type="evidence" value="ECO:0007669"/>
    <property type="project" value="TreeGrafter"/>
</dbReference>
<keyword evidence="4 13" id="KW-0894">Sodium channel</keyword>
<dbReference type="PROSITE" id="PS01206">
    <property type="entry name" value="ASC"/>
    <property type="match status" value="1"/>
</dbReference>
<dbReference type="GO" id="GO:0005886">
    <property type="term" value="C:plasma membrane"/>
    <property type="evidence" value="ECO:0007669"/>
    <property type="project" value="TreeGrafter"/>
</dbReference>
<evidence type="ECO:0000256" key="10">
    <source>
        <dbReference type="ARBA" id="ARBA00023180"/>
    </source>
</evidence>
<protein>
    <submittedName>
        <fullName evidence="15">Uncharacterized protein</fullName>
    </submittedName>
</protein>
<keyword evidence="9" id="KW-0472">Membrane</keyword>
<keyword evidence="14" id="KW-1185">Reference proteome</keyword>
<evidence type="ECO:0000256" key="8">
    <source>
        <dbReference type="ARBA" id="ARBA00023065"/>
    </source>
</evidence>
<keyword evidence="10" id="KW-0325">Glycoprotein</keyword>
<evidence type="ECO:0000256" key="9">
    <source>
        <dbReference type="ARBA" id="ARBA00023136"/>
    </source>
</evidence>